<keyword evidence="3" id="KW-1185">Reference proteome</keyword>
<proteinExistence type="predicted"/>
<feature type="non-terminal residue" evidence="2">
    <location>
        <position position="60"/>
    </location>
</feature>
<dbReference type="Proteomes" id="UP000237000">
    <property type="component" value="Unassembled WGS sequence"/>
</dbReference>
<dbReference type="AlphaFoldDB" id="A0A2P5E7B8"/>
<evidence type="ECO:0000313" key="2">
    <source>
        <dbReference type="EMBL" id="PON81443.1"/>
    </source>
</evidence>
<organism evidence="2 3">
    <name type="scientific">Trema orientale</name>
    <name type="common">Charcoal tree</name>
    <name type="synonym">Celtis orientalis</name>
    <dbReference type="NCBI Taxonomy" id="63057"/>
    <lineage>
        <taxon>Eukaryota</taxon>
        <taxon>Viridiplantae</taxon>
        <taxon>Streptophyta</taxon>
        <taxon>Embryophyta</taxon>
        <taxon>Tracheophyta</taxon>
        <taxon>Spermatophyta</taxon>
        <taxon>Magnoliopsida</taxon>
        <taxon>eudicotyledons</taxon>
        <taxon>Gunneridae</taxon>
        <taxon>Pentapetalae</taxon>
        <taxon>rosids</taxon>
        <taxon>fabids</taxon>
        <taxon>Rosales</taxon>
        <taxon>Cannabaceae</taxon>
        <taxon>Trema</taxon>
    </lineage>
</organism>
<dbReference type="InParanoid" id="A0A2P5E7B8"/>
<evidence type="ECO:0000313" key="3">
    <source>
        <dbReference type="Proteomes" id="UP000237000"/>
    </source>
</evidence>
<name>A0A2P5E7B8_TREOI</name>
<keyword evidence="1" id="KW-0732">Signal</keyword>
<accession>A0A2P5E7B8</accession>
<feature type="signal peptide" evidence="1">
    <location>
        <begin position="1"/>
        <end position="23"/>
    </location>
</feature>
<sequence length="60" mass="6599">MRDERMIWKTLFLLLDCTSTTIGISPSAAMKELGIAPAVALLSHSLFFSLYHTKSTVNGL</sequence>
<feature type="chain" id="PRO_5015188918" evidence="1">
    <location>
        <begin position="24"/>
        <end position="60"/>
    </location>
</feature>
<comment type="caution">
    <text evidence="2">The sequence shown here is derived from an EMBL/GenBank/DDBJ whole genome shotgun (WGS) entry which is preliminary data.</text>
</comment>
<protein>
    <submittedName>
        <fullName evidence="2">Uncharacterized protein</fullName>
    </submittedName>
</protein>
<gene>
    <name evidence="2" type="ORF">TorRG33x02_227940</name>
</gene>
<evidence type="ECO:0000256" key="1">
    <source>
        <dbReference type="SAM" id="SignalP"/>
    </source>
</evidence>
<dbReference type="EMBL" id="JXTC01000217">
    <property type="protein sequence ID" value="PON81443.1"/>
    <property type="molecule type" value="Genomic_DNA"/>
</dbReference>
<reference evidence="3" key="1">
    <citation type="submission" date="2016-06" db="EMBL/GenBank/DDBJ databases">
        <title>Parallel loss of symbiosis genes in relatives of nitrogen-fixing non-legume Parasponia.</title>
        <authorList>
            <person name="Van Velzen R."/>
            <person name="Holmer R."/>
            <person name="Bu F."/>
            <person name="Rutten L."/>
            <person name="Van Zeijl A."/>
            <person name="Liu W."/>
            <person name="Santuari L."/>
            <person name="Cao Q."/>
            <person name="Sharma T."/>
            <person name="Shen D."/>
            <person name="Roswanjaya Y."/>
            <person name="Wardhani T."/>
            <person name="Kalhor M.S."/>
            <person name="Jansen J."/>
            <person name="Van den Hoogen J."/>
            <person name="Gungor B."/>
            <person name="Hartog M."/>
            <person name="Hontelez J."/>
            <person name="Verver J."/>
            <person name="Yang W.-C."/>
            <person name="Schijlen E."/>
            <person name="Repin R."/>
            <person name="Schilthuizen M."/>
            <person name="Schranz E."/>
            <person name="Heidstra R."/>
            <person name="Miyata K."/>
            <person name="Fedorova E."/>
            <person name="Kohlen W."/>
            <person name="Bisseling T."/>
            <person name="Smit S."/>
            <person name="Geurts R."/>
        </authorList>
    </citation>
    <scope>NUCLEOTIDE SEQUENCE [LARGE SCALE GENOMIC DNA]</scope>
    <source>
        <strain evidence="3">cv. RG33-2</strain>
    </source>
</reference>